<reference evidence="1" key="1">
    <citation type="submission" date="2014-09" db="EMBL/GenBank/DDBJ databases">
        <authorList>
            <person name="Magalhaes I.L.F."/>
            <person name="Oliveira U."/>
            <person name="Santos F.R."/>
            <person name="Vidigal T.H.D.A."/>
            <person name="Brescovit A.D."/>
            <person name="Santos A.J."/>
        </authorList>
    </citation>
    <scope>NUCLEOTIDE SEQUENCE</scope>
    <source>
        <tissue evidence="1">Shoot tissue taken approximately 20 cm above the soil surface</tissue>
    </source>
</reference>
<organism evidence="1">
    <name type="scientific">Arundo donax</name>
    <name type="common">Giant reed</name>
    <name type="synonym">Donax arundinaceus</name>
    <dbReference type="NCBI Taxonomy" id="35708"/>
    <lineage>
        <taxon>Eukaryota</taxon>
        <taxon>Viridiplantae</taxon>
        <taxon>Streptophyta</taxon>
        <taxon>Embryophyta</taxon>
        <taxon>Tracheophyta</taxon>
        <taxon>Spermatophyta</taxon>
        <taxon>Magnoliopsida</taxon>
        <taxon>Liliopsida</taxon>
        <taxon>Poales</taxon>
        <taxon>Poaceae</taxon>
        <taxon>PACMAD clade</taxon>
        <taxon>Arundinoideae</taxon>
        <taxon>Arundineae</taxon>
        <taxon>Arundo</taxon>
    </lineage>
</organism>
<dbReference type="EMBL" id="GBRH01215059">
    <property type="protein sequence ID" value="JAD82836.1"/>
    <property type="molecule type" value="Transcribed_RNA"/>
</dbReference>
<protein>
    <submittedName>
        <fullName evidence="1">Uncharacterized protein</fullName>
    </submittedName>
</protein>
<dbReference type="AlphaFoldDB" id="A0A0A9D4S4"/>
<reference evidence="1" key="2">
    <citation type="journal article" date="2015" name="Data Brief">
        <title>Shoot transcriptome of the giant reed, Arundo donax.</title>
        <authorList>
            <person name="Barrero R.A."/>
            <person name="Guerrero F.D."/>
            <person name="Moolhuijzen P."/>
            <person name="Goolsby J.A."/>
            <person name="Tidwell J."/>
            <person name="Bellgard S.E."/>
            <person name="Bellgard M.I."/>
        </authorList>
    </citation>
    <scope>NUCLEOTIDE SEQUENCE</scope>
    <source>
        <tissue evidence="1">Shoot tissue taken approximately 20 cm above the soil surface</tissue>
    </source>
</reference>
<sequence>MDIISSLYEVTTAANLQHVFWVTSFGFHFCLTCSGSGSMPYPMKS</sequence>
<accession>A0A0A9D4S4</accession>
<name>A0A0A9D4S4_ARUDO</name>
<evidence type="ECO:0000313" key="1">
    <source>
        <dbReference type="EMBL" id="JAD82836.1"/>
    </source>
</evidence>
<proteinExistence type="predicted"/>